<dbReference type="Pfam" id="PF00501">
    <property type="entry name" value="AMP-binding"/>
    <property type="match status" value="1"/>
</dbReference>
<keyword evidence="9" id="KW-1133">Transmembrane helix</keyword>
<dbReference type="Pfam" id="PF00550">
    <property type="entry name" value="PP-binding"/>
    <property type="match status" value="1"/>
</dbReference>
<dbReference type="InterPro" id="IPR032821">
    <property type="entry name" value="PKS_assoc"/>
</dbReference>
<proteinExistence type="predicted"/>
<feature type="domain" description="Ketosynthase family 3 (KS3)" evidence="11">
    <location>
        <begin position="732"/>
        <end position="1153"/>
    </location>
</feature>
<dbReference type="SUPFAM" id="SSF51905">
    <property type="entry name" value="FAD/NAD(P)-binding domain"/>
    <property type="match status" value="1"/>
</dbReference>
<evidence type="ECO:0000256" key="2">
    <source>
        <dbReference type="ARBA" id="ARBA00022553"/>
    </source>
</evidence>
<evidence type="ECO:0000256" key="3">
    <source>
        <dbReference type="ARBA" id="ARBA00022630"/>
    </source>
</evidence>
<dbReference type="InterPro" id="IPR050091">
    <property type="entry name" value="PKS_NRPS_Biosynth_Enz"/>
</dbReference>
<keyword evidence="13" id="KW-1185">Reference proteome</keyword>
<accession>A0A9Q5I325</accession>
<evidence type="ECO:0000256" key="1">
    <source>
        <dbReference type="ARBA" id="ARBA00022450"/>
    </source>
</evidence>
<dbReference type="GO" id="GO:0071949">
    <property type="term" value="F:FAD binding"/>
    <property type="evidence" value="ECO:0007669"/>
    <property type="project" value="InterPro"/>
</dbReference>
<comment type="caution">
    <text evidence="12">The sequence shown here is derived from an EMBL/GenBank/DDBJ whole genome shotgun (WGS) entry which is preliminary data.</text>
</comment>
<dbReference type="SMART" id="SM00825">
    <property type="entry name" value="PKS_KS"/>
    <property type="match status" value="1"/>
</dbReference>
<protein>
    <submittedName>
        <fullName evidence="12">Polyketide synthetase</fullName>
    </submittedName>
</protein>
<dbReference type="Gene3D" id="3.40.47.10">
    <property type="match status" value="1"/>
</dbReference>
<dbReference type="Pfam" id="PF01494">
    <property type="entry name" value="FAD_binding_3"/>
    <property type="match status" value="1"/>
</dbReference>
<dbReference type="SUPFAM" id="SSF47336">
    <property type="entry name" value="ACP-like"/>
    <property type="match status" value="1"/>
</dbReference>
<dbReference type="Gene3D" id="1.10.1200.10">
    <property type="entry name" value="ACP-like"/>
    <property type="match status" value="1"/>
</dbReference>
<dbReference type="OrthoDB" id="5334845at2759"/>
<evidence type="ECO:0000259" key="11">
    <source>
        <dbReference type="PROSITE" id="PS52004"/>
    </source>
</evidence>
<dbReference type="Pfam" id="PF02801">
    <property type="entry name" value="Ketoacyl-synt_C"/>
    <property type="match status" value="1"/>
</dbReference>
<dbReference type="Pfam" id="PF23562">
    <property type="entry name" value="AMP-binding_C_3"/>
    <property type="match status" value="1"/>
</dbReference>
<dbReference type="InterPro" id="IPR036736">
    <property type="entry name" value="ACP-like_sf"/>
</dbReference>
<keyword evidence="2" id="KW-0597">Phosphoprotein</keyword>
<dbReference type="InterPro" id="IPR002938">
    <property type="entry name" value="FAD-bd"/>
</dbReference>
<dbReference type="GO" id="GO:0004312">
    <property type="term" value="F:fatty acid synthase activity"/>
    <property type="evidence" value="ECO:0007669"/>
    <property type="project" value="TreeGrafter"/>
</dbReference>
<keyword evidence="9" id="KW-0812">Transmembrane</keyword>
<keyword evidence="6" id="KW-0560">Oxidoreductase</keyword>
<evidence type="ECO:0000313" key="12">
    <source>
        <dbReference type="EMBL" id="OCB90292.1"/>
    </source>
</evidence>
<name>A0A9Q5I325_SANBA</name>
<dbReference type="InterPro" id="IPR014031">
    <property type="entry name" value="Ketoacyl_synth_C"/>
</dbReference>
<feature type="region of interest" description="Disordered" evidence="8">
    <location>
        <begin position="707"/>
        <end position="730"/>
    </location>
</feature>
<dbReference type="Proteomes" id="UP000757232">
    <property type="component" value="Unassembled WGS sequence"/>
</dbReference>
<keyword evidence="5" id="KW-0274">FAD</keyword>
<evidence type="ECO:0000313" key="13">
    <source>
        <dbReference type="Proteomes" id="UP000757232"/>
    </source>
</evidence>
<dbReference type="EMBL" id="LNZH02000136">
    <property type="protein sequence ID" value="OCB90292.1"/>
    <property type="molecule type" value="Genomic_DNA"/>
</dbReference>
<evidence type="ECO:0000256" key="6">
    <source>
        <dbReference type="ARBA" id="ARBA00023002"/>
    </source>
</evidence>
<evidence type="ECO:0000256" key="8">
    <source>
        <dbReference type="SAM" id="MobiDB-lite"/>
    </source>
</evidence>
<gene>
    <name evidence="12" type="ORF">A7U60_g2466</name>
</gene>
<dbReference type="InterPro" id="IPR000873">
    <property type="entry name" value="AMP-dep_synth/lig_dom"/>
</dbReference>
<evidence type="ECO:0000256" key="4">
    <source>
        <dbReference type="ARBA" id="ARBA00022679"/>
    </source>
</evidence>
<dbReference type="InterPro" id="IPR042099">
    <property type="entry name" value="ANL_N_sf"/>
</dbReference>
<evidence type="ECO:0000256" key="7">
    <source>
        <dbReference type="ARBA" id="ARBA00023026"/>
    </source>
</evidence>
<dbReference type="GO" id="GO:0016491">
    <property type="term" value="F:oxidoreductase activity"/>
    <property type="evidence" value="ECO:0007669"/>
    <property type="project" value="UniProtKB-KW"/>
</dbReference>
<dbReference type="PANTHER" id="PTHR43775:SF37">
    <property type="entry name" value="SI:DKEY-61P9.11"/>
    <property type="match status" value="1"/>
</dbReference>
<sequence>MPASSATNEYRPRHDTLLSALHHLSRVTPDNDFLVEDIGQGLTYRQSYILASTIIPSRLLRLCPSLSSPRRRKVAVISANNALLPLTLWALWFMSFTVVPISVKSEQSLWAAMISTADPDAIIISSSLKGIAAKHLHLSAGLEIACLENIIPIQFARQVSPSRVSDFIPSLRNWLLYVTKEQMASKLDEPPFIGGDTPVISLFTSSAIDATTIKSVTYTHSMLVHSASRMVEMLGGPSYSNRPVRHLGWLSLSHCFEFCISLLGIVLETGGSYVFFDREVSSPQAPLSTPLHIQLLQALRYHQPVDSLCVVPAIFSDIVKDLDAAGLDLLKAMRSLGVGGAPTSEAVFQWAAEQAIPYFDCSGATEAAGTICIRRATVQTMKDYGLQVAPGLEGFLEKESLNDNHGELIIRGTFIPSGYDNRTSDSFARDPITGMNIYRTGDLYEQNAKVAKLQWSSSYLKGASVPIPNPDRLQLSGLKYLGRMDDMVVLASGVKIDALAVERQLNDHPLILRSAIVTNLTRETPVVLLQPKVESNTPFNSRKYEEVVRFVLDLNRSLTFDKRIRPENIIIVDELPVTTKLTINRKKIKKIWYESEGSWPGSKVHEDDMSGSYSRQLHEQLLLRAEVRRTVENLLSDIFDIPVEHLSGEPVHFSELPLTSLSSVQLARALEARFSIKLSAAQLYSFKSSEDICDLIIGLTQMSAKEDTSQQDRYSSASDTVRVANPPVEPNEPSLVITGASCRYPGRIRSLDDLWEALLDPQKYSKNVNKSPPPSRWDKETLDWEDVPPIAWLDQENFDNLSSLRDFFNLSPSDIESMPPNACLALQLGYQAIEDAGIAPRSLNGQTWGVFTSVSNSGWRERRSAELSLDEYSSSLSGSSDDAVGARLSYFLNLTGPALEIKTACSSSAVAIHQACSSIRNGDCEAAIVISSTTHFHPSGPIFRSKAGIASKAGRCATFSEEADGFLPAEGAAALIIQKSVDSKCVPYASIKASHVTQDGRSNGFFAPNPTAQTRLVYHTLTKALCSEQDVDLIETHGTGTQLGDAVEMQALDDVFRGKRTQPLLIGAVKAVLGHTEETAGLTSVLKSILCLEHNAVPGQPNIGRPNSQIDFGSSKFSVPRRITSFPRIDRPRRVGISSFGLSGTLAHIIIEDFNDEQISQRSSAPHLFLLSAHDQNSFESLLKNYLEFAMSPSALEAEFKAICKTSQLGRDHLPLRRAWVIRDHHSWTTELLKELHEPRPRRRIKSRTIKLGLWFGLPSCETSIESINCPLLEQERAHVASGNWDQRYDAFAQQLIIANVLKSLGCNITAIGGEGMGEWVAGVFAGVLPIRSVFQKANQNDLETYLVQESCEKLKELLTEWIPSELALRGTCTDQLHVLEGTLEAAKEISEVGGVTISRNSSLASAEPPRKIIPRPSIPIISGHLGDVLDNDTAGNHVYWAHAGTRYFETSRGIECLATQCDLIIHFGGSSLPVKSERYIHFEPGDFERTLGLLYERGCDIDWARFGPAPQKADLPIDIIIIGASVAGLASAFSLRQAGHNVLVMEAADSLGRSPSGIRVPPNMSRILFRWGLGPAIVEQTSGRCPKILFHSDGLTIDSAYTGEAMGELLYHEKVMEELEGEVYLLHHSDLLEMLYHLAVGAGAKVNFGSRVVSVNPEASSVTLASGKELRADLIVGGDGHRGIVRSVLDLYPKEDEEMNYTSYQFTVPVSSLGDDKEFRQLIQEPIWNLWMGCGWAVLGFGVRNNSEFAVSLVRNEEDNEVQFDWRRRIPVDDLDIVDIECAPLLKRIIRQAGEVARIRGDRTMALESWFNSNKNVVAIGEAAHGWNPGSSHTAALAVEDAVVLGRLLSKLKHKDEIGRFLSAFQEIRQPRCESVCKTEYQKVDFVALPPGPLREERDRSMRAQMQEGRMDWTDSEDGYLRKSWEEFRDAFGYDAFDDADTWWVEWGVLFERMNGAQGASNDSFFSGQVVVEQASHVH</sequence>
<dbReference type="InterPro" id="IPR036188">
    <property type="entry name" value="FAD/NAD-bd_sf"/>
</dbReference>
<dbReference type="GO" id="GO:0006633">
    <property type="term" value="P:fatty acid biosynthetic process"/>
    <property type="evidence" value="ECO:0007669"/>
    <property type="project" value="InterPro"/>
</dbReference>
<dbReference type="PANTHER" id="PTHR43775">
    <property type="entry name" value="FATTY ACID SYNTHASE"/>
    <property type="match status" value="1"/>
</dbReference>
<dbReference type="PROSITE" id="PS00606">
    <property type="entry name" value="KS3_1"/>
    <property type="match status" value="1"/>
</dbReference>
<dbReference type="GO" id="GO:0004315">
    <property type="term" value="F:3-oxoacyl-[acyl-carrier-protein] synthase activity"/>
    <property type="evidence" value="ECO:0007669"/>
    <property type="project" value="InterPro"/>
</dbReference>
<dbReference type="InterPro" id="IPR009081">
    <property type="entry name" value="PP-bd_ACP"/>
</dbReference>
<dbReference type="InterPro" id="IPR018201">
    <property type="entry name" value="Ketoacyl_synth_AS"/>
</dbReference>
<evidence type="ECO:0000256" key="5">
    <source>
        <dbReference type="ARBA" id="ARBA00022827"/>
    </source>
</evidence>
<dbReference type="PROSITE" id="PS52004">
    <property type="entry name" value="KS3_2"/>
    <property type="match status" value="1"/>
</dbReference>
<dbReference type="CDD" id="cd00833">
    <property type="entry name" value="PKS"/>
    <property type="match status" value="1"/>
</dbReference>
<dbReference type="Gene3D" id="3.40.50.12780">
    <property type="entry name" value="N-terminal domain of ligase-like"/>
    <property type="match status" value="1"/>
</dbReference>
<evidence type="ECO:0000259" key="10">
    <source>
        <dbReference type="PROSITE" id="PS50075"/>
    </source>
</evidence>
<dbReference type="PROSITE" id="PS50075">
    <property type="entry name" value="CARRIER"/>
    <property type="match status" value="1"/>
</dbReference>
<reference evidence="12" key="1">
    <citation type="submission" date="2016-06" db="EMBL/GenBank/DDBJ databases">
        <title>Draft Genome sequence of the fungus Inonotus baumii.</title>
        <authorList>
            <person name="Zhu H."/>
            <person name="Lin W."/>
        </authorList>
    </citation>
    <scope>NUCLEOTIDE SEQUENCE</scope>
    <source>
        <strain evidence="12">821</strain>
    </source>
</reference>
<dbReference type="InterPro" id="IPR016039">
    <property type="entry name" value="Thiolase-like"/>
</dbReference>
<dbReference type="PRINTS" id="PR00420">
    <property type="entry name" value="RNGMNOXGNASE"/>
</dbReference>
<dbReference type="Gene3D" id="3.50.50.60">
    <property type="entry name" value="FAD/NAD(P)-binding domain"/>
    <property type="match status" value="1"/>
</dbReference>
<feature type="transmembrane region" description="Helical" evidence="9">
    <location>
        <begin position="74"/>
        <end position="94"/>
    </location>
</feature>
<dbReference type="SUPFAM" id="SSF53901">
    <property type="entry name" value="Thiolase-like"/>
    <property type="match status" value="1"/>
</dbReference>
<dbReference type="Pfam" id="PF16197">
    <property type="entry name" value="KAsynt_C_assoc"/>
    <property type="match status" value="1"/>
</dbReference>
<keyword evidence="4" id="KW-0808">Transferase</keyword>
<organism evidence="12 13">
    <name type="scientific">Sanghuangporus baumii</name>
    <name type="common">Phellinus baumii</name>
    <dbReference type="NCBI Taxonomy" id="108892"/>
    <lineage>
        <taxon>Eukaryota</taxon>
        <taxon>Fungi</taxon>
        <taxon>Dikarya</taxon>
        <taxon>Basidiomycota</taxon>
        <taxon>Agaricomycotina</taxon>
        <taxon>Agaricomycetes</taxon>
        <taxon>Hymenochaetales</taxon>
        <taxon>Hymenochaetaceae</taxon>
        <taxon>Sanghuangporus</taxon>
    </lineage>
</organism>
<keyword evidence="1" id="KW-0596">Phosphopantetheine</keyword>
<evidence type="ECO:0000256" key="9">
    <source>
        <dbReference type="SAM" id="Phobius"/>
    </source>
</evidence>
<keyword evidence="3" id="KW-0285">Flavoprotein</keyword>
<dbReference type="InterPro" id="IPR014030">
    <property type="entry name" value="Ketoacyl_synth_N"/>
</dbReference>
<dbReference type="Gene3D" id="3.30.70.3290">
    <property type="match status" value="1"/>
</dbReference>
<dbReference type="InterPro" id="IPR020841">
    <property type="entry name" value="PKS_Beta-ketoAc_synthase_dom"/>
</dbReference>
<keyword evidence="9" id="KW-0472">Membrane</keyword>
<keyword evidence="7" id="KW-0843">Virulence</keyword>
<dbReference type="Pfam" id="PF00109">
    <property type="entry name" value="ketoacyl-synt"/>
    <property type="match status" value="1"/>
</dbReference>
<dbReference type="SUPFAM" id="SSF56801">
    <property type="entry name" value="Acetyl-CoA synthetase-like"/>
    <property type="match status" value="1"/>
</dbReference>
<feature type="domain" description="Carrier" evidence="10">
    <location>
        <begin position="625"/>
        <end position="700"/>
    </location>
</feature>